<accession>L0D7H7</accession>
<feature type="compositionally biased region" description="Polar residues" evidence="1">
    <location>
        <begin position="35"/>
        <end position="45"/>
    </location>
</feature>
<reference evidence="2 3" key="1">
    <citation type="submission" date="2012-02" db="EMBL/GenBank/DDBJ databases">
        <title>Complete sequence of chromosome of Singulisphaera acidiphila DSM 18658.</title>
        <authorList>
            <consortium name="US DOE Joint Genome Institute (JGI-PGF)"/>
            <person name="Lucas S."/>
            <person name="Copeland A."/>
            <person name="Lapidus A."/>
            <person name="Glavina del Rio T."/>
            <person name="Dalin E."/>
            <person name="Tice H."/>
            <person name="Bruce D."/>
            <person name="Goodwin L."/>
            <person name="Pitluck S."/>
            <person name="Peters L."/>
            <person name="Ovchinnikova G."/>
            <person name="Chertkov O."/>
            <person name="Kyrpides N."/>
            <person name="Mavromatis K."/>
            <person name="Ivanova N."/>
            <person name="Brettin T."/>
            <person name="Detter J.C."/>
            <person name="Han C."/>
            <person name="Larimer F."/>
            <person name="Land M."/>
            <person name="Hauser L."/>
            <person name="Markowitz V."/>
            <person name="Cheng J.-F."/>
            <person name="Hugenholtz P."/>
            <person name="Woyke T."/>
            <person name="Wu D."/>
            <person name="Tindall B."/>
            <person name="Pomrenke H."/>
            <person name="Brambilla E."/>
            <person name="Klenk H.-P."/>
            <person name="Eisen J.A."/>
        </authorList>
    </citation>
    <scope>NUCLEOTIDE SEQUENCE [LARGE SCALE GENOMIC DNA]</scope>
    <source>
        <strain evidence="3">ATCC BAA-1392 / DSM 18658 / VKM B-2454 / MOB10</strain>
    </source>
</reference>
<evidence type="ECO:0000313" key="2">
    <source>
        <dbReference type="EMBL" id="AGA24815.1"/>
    </source>
</evidence>
<gene>
    <name evidence="2" type="ordered locus">Sinac_0375</name>
</gene>
<evidence type="ECO:0000313" key="3">
    <source>
        <dbReference type="Proteomes" id="UP000010798"/>
    </source>
</evidence>
<proteinExistence type="predicted"/>
<organism evidence="2 3">
    <name type="scientific">Singulisphaera acidiphila (strain ATCC BAA-1392 / DSM 18658 / VKM B-2454 / MOB10)</name>
    <dbReference type="NCBI Taxonomy" id="886293"/>
    <lineage>
        <taxon>Bacteria</taxon>
        <taxon>Pseudomonadati</taxon>
        <taxon>Planctomycetota</taxon>
        <taxon>Planctomycetia</taxon>
        <taxon>Isosphaerales</taxon>
        <taxon>Isosphaeraceae</taxon>
        <taxon>Singulisphaera</taxon>
    </lineage>
</organism>
<keyword evidence="3" id="KW-1185">Reference proteome</keyword>
<dbReference type="KEGG" id="saci:Sinac_0375"/>
<dbReference type="Proteomes" id="UP000010798">
    <property type="component" value="Chromosome"/>
</dbReference>
<dbReference type="AlphaFoldDB" id="L0D7H7"/>
<feature type="region of interest" description="Disordered" evidence="1">
    <location>
        <begin position="28"/>
        <end position="76"/>
    </location>
</feature>
<dbReference type="HOGENOM" id="CLU_2652497_0_0_0"/>
<protein>
    <submittedName>
        <fullName evidence="2">Uncharacterized protein</fullName>
    </submittedName>
</protein>
<dbReference type="EMBL" id="CP003364">
    <property type="protein sequence ID" value="AGA24815.1"/>
    <property type="molecule type" value="Genomic_DNA"/>
</dbReference>
<name>L0D7H7_SINAD</name>
<evidence type="ECO:0000256" key="1">
    <source>
        <dbReference type="SAM" id="MobiDB-lite"/>
    </source>
</evidence>
<sequence length="76" mass="8160">MDPVITETESLAPPVCKSRPKTWATCAGVDPRRNITGSTSGSPDQVGQFEAEGSENQAIGTDRNRDEIRPVFVSPT</sequence>